<dbReference type="STRING" id="1123384.AJ81_09325"/>
<feature type="transmembrane region" description="Helical" evidence="7">
    <location>
        <begin position="240"/>
        <end position="256"/>
    </location>
</feature>
<dbReference type="OrthoDB" id="9785600at2"/>
<evidence type="ECO:0000259" key="8">
    <source>
        <dbReference type="Pfam" id="PF06808"/>
    </source>
</evidence>
<name>A0A0X1KSZ4_9THEM</name>
<dbReference type="PANTHER" id="PTHR33362:SF4">
    <property type="entry name" value="2,3-DIKETO-L-GULONATE TRAP TRANSPORTER LARGE PERMEASE PROTEIN YIAN"/>
    <property type="match status" value="1"/>
</dbReference>
<feature type="transmembrane region" description="Helical" evidence="7">
    <location>
        <begin position="351"/>
        <end position="369"/>
    </location>
</feature>
<sequence length="427" mass="46353">MLWMLVAFLVFMLLGMPIAFAIGIAGFIWFLQHPYLPITIPIQLALSQIINFTLLAIPMFIIAGSVMNSAGVTKRLLDFASSLVGHMRGGLGQVSAVLSTLMGGVSGSSIADAAMETRMLGPEMLKRGYPRGFAVAVNVWTSLIVPIIPPGIAFILYGTIGQVSIGRLFAAGIIPGLLLMMIYMFVIHLVAKRLGLQPEREKRASRKEIARALSESIWALIFPVLLILGLRTGIFTPSEVGSFAVIYGLIVGFLIHREMNLKQFFSETLENSIGDIGAVLAILAMSNIFSYGMVWERVPETLASFLLGISNNPYVLMIIIMLFLIFAGLFIDATALILMTTAVLLPVARRLEIDPVHFGLVFILSAAMGNQTPPVGASMYAGCSVLGATLEEYTKASWPFLIATIIVILLVIFFPQLSLLIPKLIFG</sequence>
<feature type="transmembrane region" description="Helical" evidence="7">
    <location>
        <begin position="400"/>
        <end position="421"/>
    </location>
</feature>
<evidence type="ECO:0000313" key="9">
    <source>
        <dbReference type="EMBL" id="AJC74341.1"/>
    </source>
</evidence>
<dbReference type="EMBL" id="CP007141">
    <property type="protein sequence ID" value="AJC74341.1"/>
    <property type="molecule type" value="Genomic_DNA"/>
</dbReference>
<dbReference type="Proteomes" id="UP000077469">
    <property type="component" value="Chromosome"/>
</dbReference>
<evidence type="ECO:0000256" key="5">
    <source>
        <dbReference type="ARBA" id="ARBA00022989"/>
    </source>
</evidence>
<dbReference type="PaxDb" id="1123384-AJ81_09325"/>
<gene>
    <name evidence="9" type="ORF">AJ81_09325</name>
</gene>
<organism evidence="9 10">
    <name type="scientific">Pseudothermotoga hypogea DSM 11164 = NBRC 106472</name>
    <dbReference type="NCBI Taxonomy" id="1123384"/>
    <lineage>
        <taxon>Bacteria</taxon>
        <taxon>Thermotogati</taxon>
        <taxon>Thermotogota</taxon>
        <taxon>Thermotogae</taxon>
        <taxon>Thermotogales</taxon>
        <taxon>Thermotogaceae</taxon>
        <taxon>Pseudothermotoga</taxon>
    </lineage>
</organism>
<dbReference type="PATRIC" id="fig|1123384.7.peg.1877"/>
<dbReference type="KEGG" id="phy:AJ81_09325"/>
<keyword evidence="2" id="KW-1003">Cell membrane</keyword>
<dbReference type="PIRSF" id="PIRSF006066">
    <property type="entry name" value="HI0050"/>
    <property type="match status" value="1"/>
</dbReference>
<dbReference type="Pfam" id="PF06808">
    <property type="entry name" value="DctM"/>
    <property type="match status" value="1"/>
</dbReference>
<keyword evidence="10" id="KW-1185">Reference proteome</keyword>
<protein>
    <submittedName>
        <fullName evidence="9">C4-dicarboxylate ABC transporter</fullName>
    </submittedName>
</protein>
<dbReference type="InterPro" id="IPR004681">
    <property type="entry name" value="TRAP_DctM"/>
</dbReference>
<feature type="transmembrane region" description="Helical" evidence="7">
    <location>
        <begin position="6"/>
        <end position="31"/>
    </location>
</feature>
<evidence type="ECO:0000256" key="1">
    <source>
        <dbReference type="ARBA" id="ARBA00004429"/>
    </source>
</evidence>
<dbReference type="InterPro" id="IPR010656">
    <property type="entry name" value="DctM"/>
</dbReference>
<keyword evidence="5 7" id="KW-1133">Transmembrane helix</keyword>
<feature type="transmembrane region" description="Helical" evidence="7">
    <location>
        <begin position="169"/>
        <end position="191"/>
    </location>
</feature>
<proteinExistence type="predicted"/>
<evidence type="ECO:0000256" key="7">
    <source>
        <dbReference type="SAM" id="Phobius"/>
    </source>
</evidence>
<dbReference type="GO" id="GO:0005886">
    <property type="term" value="C:plasma membrane"/>
    <property type="evidence" value="ECO:0007669"/>
    <property type="project" value="UniProtKB-SubCell"/>
</dbReference>
<evidence type="ECO:0000256" key="6">
    <source>
        <dbReference type="ARBA" id="ARBA00023136"/>
    </source>
</evidence>
<feature type="transmembrane region" description="Helical" evidence="7">
    <location>
        <begin position="212"/>
        <end position="234"/>
    </location>
</feature>
<reference evidence="9 10" key="1">
    <citation type="submission" date="2014-01" db="EMBL/GenBank/DDBJ databases">
        <title>Genome sequencing of Thermotog hypogea.</title>
        <authorList>
            <person name="Zhang X."/>
            <person name="Alvare G."/>
            <person name="Fristensky B."/>
            <person name="Chen L."/>
            <person name="Suen T."/>
            <person name="Chen Q."/>
            <person name="Ma K."/>
        </authorList>
    </citation>
    <scope>NUCLEOTIDE SEQUENCE [LARGE SCALE GENOMIC DNA]</scope>
    <source>
        <strain evidence="9 10">DSM 11164</strain>
    </source>
</reference>
<evidence type="ECO:0000256" key="2">
    <source>
        <dbReference type="ARBA" id="ARBA00022475"/>
    </source>
</evidence>
<feature type="transmembrane region" description="Helical" evidence="7">
    <location>
        <begin position="52"/>
        <end position="71"/>
    </location>
</feature>
<evidence type="ECO:0000256" key="4">
    <source>
        <dbReference type="ARBA" id="ARBA00022692"/>
    </source>
</evidence>
<accession>A0A0X1KSZ4</accession>
<dbReference type="NCBIfam" id="TIGR00786">
    <property type="entry name" value="dctM"/>
    <property type="match status" value="1"/>
</dbReference>
<evidence type="ECO:0000313" key="10">
    <source>
        <dbReference type="Proteomes" id="UP000077469"/>
    </source>
</evidence>
<feature type="transmembrane region" description="Helical" evidence="7">
    <location>
        <begin position="276"/>
        <end position="294"/>
    </location>
</feature>
<dbReference type="PANTHER" id="PTHR33362">
    <property type="entry name" value="SIALIC ACID TRAP TRANSPORTER PERMEASE PROTEIN SIAT-RELATED"/>
    <property type="match status" value="1"/>
</dbReference>
<dbReference type="AlphaFoldDB" id="A0A0X1KSZ4"/>
<keyword evidence="6 7" id="KW-0472">Membrane</keyword>
<comment type="subcellular location">
    <subcellularLocation>
        <location evidence="1">Cell inner membrane</location>
        <topology evidence="1">Multi-pass membrane protein</topology>
    </subcellularLocation>
</comment>
<feature type="domain" description="TRAP C4-dicarboxylate transport system permease DctM subunit" evidence="8">
    <location>
        <begin position="5"/>
        <end position="417"/>
    </location>
</feature>
<feature type="transmembrane region" description="Helical" evidence="7">
    <location>
        <begin position="132"/>
        <end position="157"/>
    </location>
</feature>
<keyword evidence="3" id="KW-0997">Cell inner membrane</keyword>
<evidence type="ECO:0000256" key="3">
    <source>
        <dbReference type="ARBA" id="ARBA00022519"/>
    </source>
</evidence>
<dbReference type="GO" id="GO:0022857">
    <property type="term" value="F:transmembrane transporter activity"/>
    <property type="evidence" value="ECO:0007669"/>
    <property type="project" value="TreeGrafter"/>
</dbReference>
<dbReference type="RefSeq" id="WP_031502354.1">
    <property type="nucleotide sequence ID" value="NC_022795.1"/>
</dbReference>
<keyword evidence="4 7" id="KW-0812">Transmembrane</keyword>
<feature type="transmembrane region" description="Helical" evidence="7">
    <location>
        <begin position="314"/>
        <end position="339"/>
    </location>
</feature>